<dbReference type="AlphaFoldDB" id="A0A0E9W506"/>
<reference evidence="1" key="1">
    <citation type="submission" date="2014-11" db="EMBL/GenBank/DDBJ databases">
        <authorList>
            <person name="Amaro Gonzalez C."/>
        </authorList>
    </citation>
    <scope>NUCLEOTIDE SEQUENCE</scope>
</reference>
<organism evidence="1">
    <name type="scientific">Anguilla anguilla</name>
    <name type="common">European freshwater eel</name>
    <name type="synonym">Muraena anguilla</name>
    <dbReference type="NCBI Taxonomy" id="7936"/>
    <lineage>
        <taxon>Eukaryota</taxon>
        <taxon>Metazoa</taxon>
        <taxon>Chordata</taxon>
        <taxon>Craniata</taxon>
        <taxon>Vertebrata</taxon>
        <taxon>Euteleostomi</taxon>
        <taxon>Actinopterygii</taxon>
        <taxon>Neopterygii</taxon>
        <taxon>Teleostei</taxon>
        <taxon>Anguilliformes</taxon>
        <taxon>Anguillidae</taxon>
        <taxon>Anguilla</taxon>
    </lineage>
</organism>
<name>A0A0E9W506_ANGAN</name>
<sequence length="50" mass="5884">MRWQTCWPVSRPSVYRCRVWGIGRERSQDWTRADMGRFDLVGGRGRIGGK</sequence>
<accession>A0A0E9W506</accession>
<dbReference type="EMBL" id="GBXM01023145">
    <property type="protein sequence ID" value="JAH85432.1"/>
    <property type="molecule type" value="Transcribed_RNA"/>
</dbReference>
<protein>
    <submittedName>
        <fullName evidence="1">Uncharacterized protein</fullName>
    </submittedName>
</protein>
<evidence type="ECO:0000313" key="1">
    <source>
        <dbReference type="EMBL" id="JAH85432.1"/>
    </source>
</evidence>
<proteinExistence type="predicted"/>
<reference evidence="1" key="2">
    <citation type="journal article" date="2015" name="Fish Shellfish Immunol.">
        <title>Early steps in the European eel (Anguilla anguilla)-Vibrio vulnificus interaction in the gills: Role of the RtxA13 toxin.</title>
        <authorList>
            <person name="Callol A."/>
            <person name="Pajuelo D."/>
            <person name="Ebbesson L."/>
            <person name="Teles M."/>
            <person name="MacKenzie S."/>
            <person name="Amaro C."/>
        </authorList>
    </citation>
    <scope>NUCLEOTIDE SEQUENCE</scope>
</reference>